<evidence type="ECO:0000256" key="4">
    <source>
        <dbReference type="ARBA" id="ARBA00022917"/>
    </source>
</evidence>
<dbReference type="EMBL" id="JAFBDQ010000001">
    <property type="protein sequence ID" value="MBM7555372.1"/>
    <property type="molecule type" value="Genomic_DNA"/>
</dbReference>
<organism evidence="8 9">
    <name type="scientific">Halanaerobacter jeridensis</name>
    <dbReference type="NCBI Taxonomy" id="706427"/>
    <lineage>
        <taxon>Bacteria</taxon>
        <taxon>Bacillati</taxon>
        <taxon>Bacillota</taxon>
        <taxon>Clostridia</taxon>
        <taxon>Halanaerobiales</taxon>
        <taxon>Halobacteroidaceae</taxon>
        <taxon>Halanaerobacter</taxon>
    </lineage>
</organism>
<evidence type="ECO:0000259" key="7">
    <source>
        <dbReference type="Pfam" id="PF01765"/>
    </source>
</evidence>
<gene>
    <name evidence="5" type="primary">frr</name>
    <name evidence="8" type="ORF">JOC47_000196</name>
</gene>
<comment type="subcellular location">
    <subcellularLocation>
        <location evidence="1 5">Cytoplasm</location>
    </subcellularLocation>
</comment>
<dbReference type="RefSeq" id="WP_204700090.1">
    <property type="nucleotide sequence ID" value="NZ_JAFBDQ010000001.1"/>
</dbReference>
<name>A0A938XNG0_9FIRM</name>
<keyword evidence="3 5" id="KW-0963">Cytoplasm</keyword>
<dbReference type="GO" id="GO:0005737">
    <property type="term" value="C:cytoplasm"/>
    <property type="evidence" value="ECO:0007669"/>
    <property type="project" value="UniProtKB-SubCell"/>
</dbReference>
<dbReference type="CDD" id="cd00520">
    <property type="entry name" value="RRF"/>
    <property type="match status" value="1"/>
</dbReference>
<dbReference type="Pfam" id="PF01765">
    <property type="entry name" value="RRF"/>
    <property type="match status" value="1"/>
</dbReference>
<dbReference type="Gene3D" id="3.30.1360.40">
    <property type="match status" value="1"/>
</dbReference>
<protein>
    <recommendedName>
        <fullName evidence="5">Ribosome-recycling factor</fullName>
        <shortName evidence="5">RRF</shortName>
    </recommendedName>
    <alternativeName>
        <fullName evidence="5">Ribosome-releasing factor</fullName>
    </alternativeName>
</protein>
<feature type="coiled-coil region" evidence="6">
    <location>
        <begin position="125"/>
        <end position="177"/>
    </location>
</feature>
<evidence type="ECO:0000256" key="2">
    <source>
        <dbReference type="ARBA" id="ARBA00005912"/>
    </source>
</evidence>
<dbReference type="Proteomes" id="UP000774000">
    <property type="component" value="Unassembled WGS sequence"/>
</dbReference>
<evidence type="ECO:0000256" key="3">
    <source>
        <dbReference type="ARBA" id="ARBA00022490"/>
    </source>
</evidence>
<keyword evidence="6" id="KW-0175">Coiled coil</keyword>
<proteinExistence type="inferred from homology"/>
<comment type="caution">
    <text evidence="8">The sequence shown here is derived from an EMBL/GenBank/DDBJ whole genome shotgun (WGS) entry which is preliminary data.</text>
</comment>
<evidence type="ECO:0000256" key="1">
    <source>
        <dbReference type="ARBA" id="ARBA00004496"/>
    </source>
</evidence>
<reference evidence="8" key="1">
    <citation type="submission" date="2021-01" db="EMBL/GenBank/DDBJ databases">
        <title>Genomic Encyclopedia of Type Strains, Phase IV (KMG-IV): sequencing the most valuable type-strain genomes for metagenomic binning, comparative biology and taxonomic classification.</title>
        <authorList>
            <person name="Goeker M."/>
        </authorList>
    </citation>
    <scope>NUCLEOTIDE SEQUENCE</scope>
    <source>
        <strain evidence="8">DSM 23230</strain>
    </source>
</reference>
<dbReference type="NCBIfam" id="TIGR00496">
    <property type="entry name" value="frr"/>
    <property type="match status" value="1"/>
</dbReference>
<comment type="similarity">
    <text evidence="2 5">Belongs to the RRF family.</text>
</comment>
<dbReference type="FunFam" id="1.10.132.20:FF:000001">
    <property type="entry name" value="Ribosome-recycling factor"/>
    <property type="match status" value="1"/>
</dbReference>
<dbReference type="FunFam" id="3.30.1360.40:FF:000001">
    <property type="entry name" value="Ribosome-recycling factor"/>
    <property type="match status" value="1"/>
</dbReference>
<dbReference type="InterPro" id="IPR002661">
    <property type="entry name" value="Ribosome_recyc_fac"/>
</dbReference>
<dbReference type="GO" id="GO:0043023">
    <property type="term" value="F:ribosomal large subunit binding"/>
    <property type="evidence" value="ECO:0007669"/>
    <property type="project" value="TreeGrafter"/>
</dbReference>
<dbReference type="AlphaFoldDB" id="A0A938XNG0"/>
<dbReference type="SUPFAM" id="SSF55194">
    <property type="entry name" value="Ribosome recycling factor, RRF"/>
    <property type="match status" value="1"/>
</dbReference>
<dbReference type="InterPro" id="IPR023584">
    <property type="entry name" value="Ribosome_recyc_fac_dom"/>
</dbReference>
<dbReference type="PANTHER" id="PTHR20982:SF3">
    <property type="entry name" value="MITOCHONDRIAL RIBOSOME RECYCLING FACTOR PSEUDO 1"/>
    <property type="match status" value="1"/>
</dbReference>
<dbReference type="PANTHER" id="PTHR20982">
    <property type="entry name" value="RIBOSOME RECYCLING FACTOR"/>
    <property type="match status" value="1"/>
</dbReference>
<keyword evidence="4 5" id="KW-0648">Protein biosynthesis</keyword>
<sequence length="185" mass="21345">MIKQVEKEARQDMEEAFDDVKKEFNKLRTGRARPALLDGIKAEYYGQYTPINQMAKISAPEARQLVISPYDNNVLEDIEKAIQKSDLDLTPNSDGDVIRINIPQLTEERRKELAKKANDKAEDGRVVIREIRREANDELEQLEAAGEISEDNYHRGLENIQELTDKYIEKIDTLLENKKEAIMEV</sequence>
<comment type="function">
    <text evidence="5">Responsible for the release of ribosomes from messenger RNA at the termination of protein biosynthesis. May increase the efficiency of translation by recycling ribosomes from one round of translation to another.</text>
</comment>
<keyword evidence="9" id="KW-1185">Reference proteome</keyword>
<evidence type="ECO:0000313" key="8">
    <source>
        <dbReference type="EMBL" id="MBM7555372.1"/>
    </source>
</evidence>
<dbReference type="GO" id="GO:0006415">
    <property type="term" value="P:translational termination"/>
    <property type="evidence" value="ECO:0007669"/>
    <property type="project" value="UniProtKB-UniRule"/>
</dbReference>
<evidence type="ECO:0000256" key="5">
    <source>
        <dbReference type="HAMAP-Rule" id="MF_00040"/>
    </source>
</evidence>
<dbReference type="HAMAP" id="MF_00040">
    <property type="entry name" value="RRF"/>
    <property type="match status" value="1"/>
</dbReference>
<evidence type="ECO:0000256" key="6">
    <source>
        <dbReference type="SAM" id="Coils"/>
    </source>
</evidence>
<evidence type="ECO:0000313" key="9">
    <source>
        <dbReference type="Proteomes" id="UP000774000"/>
    </source>
</evidence>
<dbReference type="Gene3D" id="1.10.132.20">
    <property type="entry name" value="Ribosome-recycling factor"/>
    <property type="match status" value="1"/>
</dbReference>
<accession>A0A938XNG0</accession>
<feature type="domain" description="Ribosome recycling factor" evidence="7">
    <location>
        <begin position="21"/>
        <end position="183"/>
    </location>
</feature>
<dbReference type="InterPro" id="IPR036191">
    <property type="entry name" value="RRF_sf"/>
</dbReference>